<feature type="domain" description="Putative restriction endonuclease" evidence="1">
    <location>
        <begin position="4"/>
        <end position="92"/>
    </location>
</feature>
<dbReference type="PANTHER" id="PTHR34107">
    <property type="entry name" value="SLL0198 PROTEIN-RELATED"/>
    <property type="match status" value="1"/>
</dbReference>
<evidence type="ECO:0000313" key="3">
    <source>
        <dbReference type="Proteomes" id="UP000503129"/>
    </source>
</evidence>
<organism evidence="2 3">
    <name type="scientific">Brasilonema sennae CENA114</name>
    <dbReference type="NCBI Taxonomy" id="415709"/>
    <lineage>
        <taxon>Bacteria</taxon>
        <taxon>Bacillati</taxon>
        <taxon>Cyanobacteriota</taxon>
        <taxon>Cyanophyceae</taxon>
        <taxon>Nostocales</taxon>
        <taxon>Scytonemataceae</taxon>
        <taxon>Brasilonema</taxon>
        <taxon>Bromeliae group (in: Brasilonema)</taxon>
    </lineage>
</organism>
<dbReference type="InterPro" id="IPR011335">
    <property type="entry name" value="Restrct_endonuc-II-like"/>
</dbReference>
<evidence type="ECO:0000313" key="2">
    <source>
        <dbReference type="EMBL" id="QDL11485.1"/>
    </source>
</evidence>
<dbReference type="AlphaFoldDB" id="A0A856MJD1"/>
<keyword evidence="3" id="KW-1185">Reference proteome</keyword>
<dbReference type="Pfam" id="PF05685">
    <property type="entry name" value="Uma2"/>
    <property type="match status" value="1"/>
</dbReference>
<sequence length="93" mass="10811">MERWEALTAEQRKKFPPLMPDFVIELRSQSDRLKPLQDKMQEYLENGLRLGWLINPQDEQVEIYRTGLAIEVVQTPGLLSGEEVLPGFELQIT</sequence>
<dbReference type="Gene3D" id="3.90.1570.10">
    <property type="entry name" value="tt1808, chain A"/>
    <property type="match status" value="1"/>
</dbReference>
<dbReference type="SUPFAM" id="SSF52980">
    <property type="entry name" value="Restriction endonuclease-like"/>
    <property type="match status" value="1"/>
</dbReference>
<dbReference type="KEGG" id="bsen:DP114_29510"/>
<dbReference type="InterPro" id="IPR012296">
    <property type="entry name" value="Nuclease_put_TT1808"/>
</dbReference>
<proteinExistence type="predicted"/>
<reference evidence="2 3" key="1">
    <citation type="submission" date="2018-06" db="EMBL/GenBank/DDBJ databases">
        <title>Comparative genomics of Brasilonema spp. strains.</title>
        <authorList>
            <person name="Alvarenga D.O."/>
            <person name="Fiore M.F."/>
            <person name="Varani A.M."/>
        </authorList>
    </citation>
    <scope>NUCLEOTIDE SEQUENCE [LARGE SCALE GENOMIC DNA]</scope>
    <source>
        <strain evidence="2 3">CENA114</strain>
    </source>
</reference>
<dbReference type="InterPro" id="IPR008538">
    <property type="entry name" value="Uma2"/>
</dbReference>
<dbReference type="CDD" id="cd06260">
    <property type="entry name" value="DUF820-like"/>
    <property type="match status" value="1"/>
</dbReference>
<dbReference type="EMBL" id="CP030118">
    <property type="protein sequence ID" value="QDL11485.1"/>
    <property type="molecule type" value="Genomic_DNA"/>
</dbReference>
<protein>
    <recommendedName>
        <fullName evidence="1">Putative restriction endonuclease domain-containing protein</fullName>
    </recommendedName>
</protein>
<name>A0A856MJD1_9CYAN</name>
<gene>
    <name evidence="2" type="ORF">DP114_29510</name>
</gene>
<accession>A0A856MJD1</accession>
<evidence type="ECO:0000259" key="1">
    <source>
        <dbReference type="Pfam" id="PF05685"/>
    </source>
</evidence>
<dbReference type="PANTHER" id="PTHR34107:SF6">
    <property type="entry name" value="SLR0981 PROTEIN"/>
    <property type="match status" value="1"/>
</dbReference>
<dbReference type="Proteomes" id="UP000503129">
    <property type="component" value="Chromosome"/>
</dbReference>